<dbReference type="Proteomes" id="UP001147653">
    <property type="component" value="Unassembled WGS sequence"/>
</dbReference>
<dbReference type="AlphaFoldDB" id="A0A9X3NIF2"/>
<evidence type="ECO:0000256" key="1">
    <source>
        <dbReference type="SAM" id="MobiDB-lite"/>
    </source>
</evidence>
<dbReference type="EMBL" id="JAPDDP010000134">
    <property type="protein sequence ID" value="MDA0185692.1"/>
    <property type="molecule type" value="Genomic_DNA"/>
</dbReference>
<proteinExistence type="predicted"/>
<name>A0A9X3NIF2_9ACTN</name>
<feature type="non-terminal residue" evidence="4">
    <location>
        <position position="180"/>
    </location>
</feature>
<feature type="region of interest" description="Disordered" evidence="1">
    <location>
        <begin position="140"/>
        <end position="180"/>
    </location>
</feature>
<dbReference type="InterPro" id="IPR008763">
    <property type="entry name" value="Peptidase_S55"/>
</dbReference>
<gene>
    <name evidence="4" type="ORF">OJ997_35635</name>
</gene>
<accession>A0A9X3NIF2</accession>
<feature type="compositionally biased region" description="Low complexity" evidence="1">
    <location>
        <begin position="142"/>
        <end position="167"/>
    </location>
</feature>
<feature type="signal peptide" evidence="2">
    <location>
        <begin position="1"/>
        <end position="22"/>
    </location>
</feature>
<keyword evidence="5" id="KW-1185">Reference proteome</keyword>
<feature type="chain" id="PRO_5040869276" description="Peptidase S55 domain-containing protein" evidence="2">
    <location>
        <begin position="23"/>
        <end position="180"/>
    </location>
</feature>
<feature type="domain" description="Peptidase S55" evidence="3">
    <location>
        <begin position="1"/>
        <end position="145"/>
    </location>
</feature>
<evidence type="ECO:0000313" key="4">
    <source>
        <dbReference type="EMBL" id="MDA0185692.1"/>
    </source>
</evidence>
<dbReference type="PROSITE" id="PS51494">
    <property type="entry name" value="SPOIVB"/>
    <property type="match status" value="1"/>
</dbReference>
<protein>
    <recommendedName>
        <fullName evidence="3">Peptidase S55 domain-containing protein</fullName>
    </recommendedName>
</protein>
<reference evidence="4" key="1">
    <citation type="submission" date="2022-10" db="EMBL/GenBank/DDBJ databases">
        <title>The WGS of Solirubrobacter phytolaccae KCTC 29190.</title>
        <authorList>
            <person name="Jiang Z."/>
        </authorList>
    </citation>
    <scope>NUCLEOTIDE SEQUENCE</scope>
    <source>
        <strain evidence="4">KCTC 29190</strain>
    </source>
</reference>
<organism evidence="4 5">
    <name type="scientific">Solirubrobacter phytolaccae</name>
    <dbReference type="NCBI Taxonomy" id="1404360"/>
    <lineage>
        <taxon>Bacteria</taxon>
        <taxon>Bacillati</taxon>
        <taxon>Actinomycetota</taxon>
        <taxon>Thermoleophilia</taxon>
        <taxon>Solirubrobacterales</taxon>
        <taxon>Solirubrobacteraceae</taxon>
        <taxon>Solirubrobacter</taxon>
    </lineage>
</organism>
<comment type="caution">
    <text evidence="4">The sequence shown here is derived from an EMBL/GenBank/DDBJ whole genome shotgun (WGS) entry which is preliminary data.</text>
</comment>
<evidence type="ECO:0000259" key="3">
    <source>
        <dbReference type="PROSITE" id="PS51494"/>
    </source>
</evidence>
<evidence type="ECO:0000313" key="5">
    <source>
        <dbReference type="Proteomes" id="UP001147653"/>
    </source>
</evidence>
<sequence length="180" mass="17274">MRLLPVAAAVAALLVPAAPAFAGDPTMPLWQVHAGMRCTGYSVIQGTAISTFDVDVLDVAAGEATGSSGRILIGVSGPAVDATGIGPGFSGSPIYCADEAGVQRVIGAISESINEYGGKAALATPIDAIIGTPVDVPGRTNATSTKTAKASGAAHAATAGGAKASGAAGAGGAKARASKS</sequence>
<keyword evidence="2" id="KW-0732">Signal</keyword>
<evidence type="ECO:0000256" key="2">
    <source>
        <dbReference type="SAM" id="SignalP"/>
    </source>
</evidence>